<keyword evidence="2 5" id="KW-0645">Protease</keyword>
<reference evidence="5 6" key="1">
    <citation type="submission" date="2020-08" db="EMBL/GenBank/DDBJ databases">
        <title>Sequencing the genomes of 1000 actinobacteria strains.</title>
        <authorList>
            <person name="Klenk H.-P."/>
        </authorList>
    </citation>
    <scope>NUCLEOTIDE SEQUENCE [LARGE SCALE GENOMIC DNA]</scope>
    <source>
        <strain evidence="5 6">DSM 45809</strain>
    </source>
</reference>
<dbReference type="RefSeq" id="WP_185043158.1">
    <property type="nucleotide sequence ID" value="NZ_BAABFG010000005.1"/>
</dbReference>
<dbReference type="EMBL" id="JACHNB010000001">
    <property type="protein sequence ID" value="MBB4742848.1"/>
    <property type="molecule type" value="Genomic_DNA"/>
</dbReference>
<sequence length="154" mass="16256">MVARRVVIGIGNEYRRDDGFGPWVVAELAARRADDPRLDGVDLRVSDGEPSRMLQAWSGADLAVLVDVAAGDRTGWCEVSLPEDAGPGGPVASGHAIGLGDTIRLARVLDRLPRRLVALVAYGREFGFGPGLSAPVAATIRPVTERICELVAAS</sequence>
<dbReference type="GO" id="GO:0004190">
    <property type="term" value="F:aspartic-type endopeptidase activity"/>
    <property type="evidence" value="ECO:0007669"/>
    <property type="project" value="UniProtKB-KW"/>
</dbReference>
<dbReference type="Proteomes" id="UP000546162">
    <property type="component" value="Unassembled WGS sequence"/>
</dbReference>
<dbReference type="Gene3D" id="3.40.50.1450">
    <property type="entry name" value="HybD-like"/>
    <property type="match status" value="1"/>
</dbReference>
<comment type="similarity">
    <text evidence="1">Belongs to the peptidase A31 family.</text>
</comment>
<dbReference type="SUPFAM" id="SSF53163">
    <property type="entry name" value="HybD-like"/>
    <property type="match status" value="1"/>
</dbReference>
<evidence type="ECO:0000313" key="6">
    <source>
        <dbReference type="Proteomes" id="UP000546162"/>
    </source>
</evidence>
<keyword evidence="3" id="KW-0064">Aspartyl protease</keyword>
<dbReference type="CDD" id="cd00518">
    <property type="entry name" value="H2MP"/>
    <property type="match status" value="1"/>
</dbReference>
<dbReference type="PANTHER" id="PTHR30302:SF1">
    <property type="entry name" value="HYDROGENASE 2 MATURATION PROTEASE"/>
    <property type="match status" value="1"/>
</dbReference>
<keyword evidence="6" id="KW-1185">Reference proteome</keyword>
<dbReference type="PANTHER" id="PTHR30302">
    <property type="entry name" value="HYDROGENASE 1 MATURATION PROTEASE"/>
    <property type="match status" value="1"/>
</dbReference>
<evidence type="ECO:0000256" key="2">
    <source>
        <dbReference type="ARBA" id="ARBA00022670"/>
    </source>
</evidence>
<name>A0A7W7MA98_9ACTN</name>
<dbReference type="GO" id="GO:0008047">
    <property type="term" value="F:enzyme activator activity"/>
    <property type="evidence" value="ECO:0007669"/>
    <property type="project" value="InterPro"/>
</dbReference>
<dbReference type="EC" id="3.4.23.-" evidence="5"/>
<evidence type="ECO:0000256" key="4">
    <source>
        <dbReference type="ARBA" id="ARBA00022801"/>
    </source>
</evidence>
<evidence type="ECO:0000256" key="3">
    <source>
        <dbReference type="ARBA" id="ARBA00022750"/>
    </source>
</evidence>
<protein>
    <submittedName>
        <fullName evidence="5">Hydrogenase maturation protease</fullName>
        <ecNumber evidence="5">3.4.23.-</ecNumber>
    </submittedName>
</protein>
<gene>
    <name evidence="5" type="ORF">BJY16_006307</name>
</gene>
<dbReference type="InterPro" id="IPR000671">
    <property type="entry name" value="Peptidase_A31"/>
</dbReference>
<dbReference type="InterPro" id="IPR023430">
    <property type="entry name" value="Pept_HybD-like_dom_sf"/>
</dbReference>
<accession>A0A7W7MA98</accession>
<proteinExistence type="inferred from homology"/>
<evidence type="ECO:0000256" key="1">
    <source>
        <dbReference type="ARBA" id="ARBA00006814"/>
    </source>
</evidence>
<dbReference type="NCBIfam" id="TIGR00072">
    <property type="entry name" value="hydrog_prot"/>
    <property type="match status" value="1"/>
</dbReference>
<comment type="caution">
    <text evidence="5">The sequence shown here is derived from an EMBL/GenBank/DDBJ whole genome shotgun (WGS) entry which is preliminary data.</text>
</comment>
<dbReference type="AlphaFoldDB" id="A0A7W7MA98"/>
<organism evidence="5 6">
    <name type="scientific">Actinoplanes octamycinicus</name>
    <dbReference type="NCBI Taxonomy" id="135948"/>
    <lineage>
        <taxon>Bacteria</taxon>
        <taxon>Bacillati</taxon>
        <taxon>Actinomycetota</taxon>
        <taxon>Actinomycetes</taxon>
        <taxon>Micromonosporales</taxon>
        <taxon>Micromonosporaceae</taxon>
        <taxon>Actinoplanes</taxon>
    </lineage>
</organism>
<dbReference type="GO" id="GO:0016485">
    <property type="term" value="P:protein processing"/>
    <property type="evidence" value="ECO:0007669"/>
    <property type="project" value="TreeGrafter"/>
</dbReference>
<evidence type="ECO:0000313" key="5">
    <source>
        <dbReference type="EMBL" id="MBB4742848.1"/>
    </source>
</evidence>
<keyword evidence="4 5" id="KW-0378">Hydrolase</keyword>